<gene>
    <name evidence="2" type="ORF">C7B47_17065</name>
</gene>
<proteinExistence type="predicted"/>
<reference evidence="2 3" key="1">
    <citation type="journal article" date="2014" name="BMC Genomics">
        <title>Comparison of environmental and isolate Sulfobacillus genomes reveals diverse carbon, sulfur, nitrogen, and hydrogen metabolisms.</title>
        <authorList>
            <person name="Justice N.B."/>
            <person name="Norman A."/>
            <person name="Brown C.T."/>
            <person name="Singh A."/>
            <person name="Thomas B.C."/>
            <person name="Banfield J.F."/>
        </authorList>
    </citation>
    <scope>NUCLEOTIDE SEQUENCE [LARGE SCALE GENOMIC DNA]</scope>
    <source>
        <strain evidence="2">AMDSBA5</strain>
    </source>
</reference>
<protein>
    <recommendedName>
        <fullName evidence="1">Exonuclease VII large subunit C-terminal domain-containing protein</fullName>
    </recommendedName>
</protein>
<name>A0A2T2WHW7_SULTH</name>
<evidence type="ECO:0000259" key="1">
    <source>
        <dbReference type="Pfam" id="PF02601"/>
    </source>
</evidence>
<dbReference type="InterPro" id="IPR020579">
    <property type="entry name" value="Exonuc_VII_lsu_C"/>
</dbReference>
<evidence type="ECO:0000313" key="2">
    <source>
        <dbReference type="EMBL" id="PSR21820.1"/>
    </source>
</evidence>
<sequence>ADHPFFRDPAYLLTPYETRWNHLAERWDRVWQTYTTAHTHRQQLLATRLAALDPTAILARGYAYVTDAAGHVVTAANAPATVHIHWHDGIRTYTQGDEMV</sequence>
<evidence type="ECO:0000313" key="3">
    <source>
        <dbReference type="Proteomes" id="UP000242705"/>
    </source>
</evidence>
<accession>A0A2T2WHW7</accession>
<dbReference type="GO" id="GO:0008855">
    <property type="term" value="F:exodeoxyribonuclease VII activity"/>
    <property type="evidence" value="ECO:0007669"/>
    <property type="project" value="InterPro"/>
</dbReference>
<dbReference type="Proteomes" id="UP000242705">
    <property type="component" value="Unassembled WGS sequence"/>
</dbReference>
<feature type="non-terminal residue" evidence="2">
    <location>
        <position position="1"/>
    </location>
</feature>
<feature type="domain" description="Exonuclease VII large subunit C-terminal" evidence="1">
    <location>
        <begin position="13"/>
        <end position="89"/>
    </location>
</feature>
<dbReference type="EMBL" id="PXYX01000100">
    <property type="protein sequence ID" value="PSR21820.1"/>
    <property type="molecule type" value="Genomic_DNA"/>
</dbReference>
<organism evidence="2 3">
    <name type="scientific">Sulfobacillus thermosulfidooxidans</name>
    <dbReference type="NCBI Taxonomy" id="28034"/>
    <lineage>
        <taxon>Bacteria</taxon>
        <taxon>Bacillati</taxon>
        <taxon>Bacillota</taxon>
        <taxon>Clostridia</taxon>
        <taxon>Eubacteriales</taxon>
        <taxon>Clostridiales Family XVII. Incertae Sedis</taxon>
        <taxon>Sulfobacillus</taxon>
    </lineage>
</organism>
<dbReference type="Pfam" id="PF02601">
    <property type="entry name" value="Exonuc_VII_L"/>
    <property type="match status" value="1"/>
</dbReference>
<dbReference type="AlphaFoldDB" id="A0A2T2WHW7"/>
<comment type="caution">
    <text evidence="2">The sequence shown here is derived from an EMBL/GenBank/DDBJ whole genome shotgun (WGS) entry which is preliminary data.</text>
</comment>